<feature type="domain" description="Phospholipase D N-terminal" evidence="3">
    <location>
        <begin position="54"/>
        <end position="146"/>
    </location>
</feature>
<keyword evidence="1" id="KW-0732">Signal</keyword>
<dbReference type="CDD" id="cd07389">
    <property type="entry name" value="MPP_PhoD"/>
    <property type="match status" value="1"/>
</dbReference>
<dbReference type="Gene3D" id="3.60.21.70">
    <property type="entry name" value="PhoD-like phosphatase"/>
    <property type="match status" value="1"/>
</dbReference>
<dbReference type="InterPro" id="IPR052900">
    <property type="entry name" value="Phospholipid_Metab_Enz"/>
</dbReference>
<name>R4YSZ5_OLEAN</name>
<evidence type="ECO:0000313" key="5">
    <source>
        <dbReference type="Proteomes" id="UP000032749"/>
    </source>
</evidence>
<dbReference type="Pfam" id="PF16655">
    <property type="entry name" value="PhoD_N"/>
    <property type="match status" value="1"/>
</dbReference>
<feature type="domain" description="PhoD-like phosphatase metallophosphatase" evidence="2">
    <location>
        <begin position="157"/>
        <end position="577"/>
    </location>
</feature>
<evidence type="ECO:0000313" key="4">
    <source>
        <dbReference type="EMBL" id="CCK76533.1"/>
    </source>
</evidence>
<dbReference type="InterPro" id="IPR006311">
    <property type="entry name" value="TAT_signal"/>
</dbReference>
<proteinExistence type="predicted"/>
<dbReference type="PATRIC" id="fig|698738.3.peg.2438"/>
<dbReference type="PROSITE" id="PS51318">
    <property type="entry name" value="TAT"/>
    <property type="match status" value="1"/>
</dbReference>
<dbReference type="OrthoDB" id="327733at2"/>
<dbReference type="STRING" id="698738.OLEAN_C23570"/>
<dbReference type="NCBIfam" id="TIGR01409">
    <property type="entry name" value="TAT_signal_seq"/>
    <property type="match status" value="1"/>
</dbReference>
<dbReference type="InterPro" id="IPR019546">
    <property type="entry name" value="TAT_signal_bac_arc"/>
</dbReference>
<dbReference type="Gene3D" id="2.60.40.380">
    <property type="entry name" value="Purple acid phosphatase-like, N-terminal"/>
    <property type="match status" value="1"/>
</dbReference>
<dbReference type="PANTHER" id="PTHR43606:SF2">
    <property type="entry name" value="ALKALINE PHOSPHATASE FAMILY PROTEIN (AFU_ORTHOLOGUE AFUA_5G03860)"/>
    <property type="match status" value="1"/>
</dbReference>
<accession>R4YSZ5</accession>
<dbReference type="InterPro" id="IPR032093">
    <property type="entry name" value="PhoD_N"/>
</dbReference>
<dbReference type="InterPro" id="IPR038607">
    <property type="entry name" value="PhoD-like_sf"/>
</dbReference>
<keyword evidence="4" id="KW-0378">Hydrolase</keyword>
<evidence type="ECO:0000259" key="2">
    <source>
        <dbReference type="Pfam" id="PF09423"/>
    </source>
</evidence>
<evidence type="ECO:0000259" key="3">
    <source>
        <dbReference type="Pfam" id="PF16655"/>
    </source>
</evidence>
<protein>
    <submittedName>
        <fullName evidence="4">Phosphodiesterase/alkaline phosphatase D</fullName>
        <ecNumber evidence="4">3.1.3.1</ecNumber>
    </submittedName>
</protein>
<dbReference type="Pfam" id="PF09423">
    <property type="entry name" value="PhoD"/>
    <property type="match status" value="1"/>
</dbReference>
<keyword evidence="5" id="KW-1185">Reference proteome</keyword>
<dbReference type="PANTHER" id="PTHR43606">
    <property type="entry name" value="PHOSPHATASE, PUTATIVE (AFU_ORTHOLOGUE AFUA_6G08710)-RELATED"/>
    <property type="match status" value="1"/>
</dbReference>
<dbReference type="InterPro" id="IPR029052">
    <property type="entry name" value="Metallo-depent_PP-like"/>
</dbReference>
<dbReference type="AlphaFoldDB" id="R4YSZ5"/>
<dbReference type="PROSITE" id="PS51257">
    <property type="entry name" value="PROKAR_LIPOPROTEIN"/>
    <property type="match status" value="1"/>
</dbReference>
<dbReference type="InterPro" id="IPR018946">
    <property type="entry name" value="PhoD-like_MPP"/>
</dbReference>
<dbReference type="HOGENOM" id="CLU_015982_1_0_6"/>
<dbReference type="SUPFAM" id="SSF56300">
    <property type="entry name" value="Metallo-dependent phosphatases"/>
    <property type="match status" value="1"/>
</dbReference>
<sequence length="613" mass="66485">MTIKTDLTRRSFIKTAAAGAGAVAVPMTMTGCGADDNDSDNDNNKKSEALVFAHGVASGDPLADRVIIWTRITPENTSSASDVDVDWAVSTTSDMSNPLKSGTITTNSAKDFTVKVDVTELLAGTTYYYQFTNANAAPSIVGTTKTLPEGNVSSITLAVCSCANYPAGYFNVYNEIAKSSADIVLHLGDYIYEYAVGEYGTTANTIDQGRNHSPAKEVWTLADYRQRYAQYRQDSMLQAAHKAKPFICVWDDHELANDSYKNGAQNHNEDQGEGAFTDRRSAAFQAYHEWLPIRSGNDLSDIYRQFEIGDLVNLQMMDTRHIARTKPIDLNGDFPEALEGDTAAFIAEIGSTDRTLLGSQQFNAVTSNMTNSSATWQVFGQQVLMGRILVPSELLVALGTLQFVIEEKYSEATITALQNGIKTKLTELATIKAGYTPAMDGPATEDDLKRIASVAPYNLDSWDGYAYERERLLGAAANGNKNLVVLAGDTHNAWASDLRPLNSDGITVSDVRAGVEFATSSVSSPGFDEYLTFDDNNPASAFEGVVTSLVDDLKFMDASRRGFMLVTFTPEKATSEWKFLSTIQSTADVTVDTVTFEVAASGATMADKLVKVS</sequence>
<dbReference type="KEGG" id="oai:OLEAN_C23570"/>
<dbReference type="EMBL" id="FO203512">
    <property type="protein sequence ID" value="CCK76533.1"/>
    <property type="molecule type" value="Genomic_DNA"/>
</dbReference>
<evidence type="ECO:0000256" key="1">
    <source>
        <dbReference type="ARBA" id="ARBA00022729"/>
    </source>
</evidence>
<organism evidence="4 5">
    <name type="scientific">Oleispira antarctica RB-8</name>
    <dbReference type="NCBI Taxonomy" id="698738"/>
    <lineage>
        <taxon>Bacteria</taxon>
        <taxon>Pseudomonadati</taxon>
        <taxon>Pseudomonadota</taxon>
        <taxon>Gammaproteobacteria</taxon>
        <taxon>Oceanospirillales</taxon>
        <taxon>Oceanospirillaceae</taxon>
        <taxon>Oleispira</taxon>
    </lineage>
</organism>
<dbReference type="GO" id="GO:0004035">
    <property type="term" value="F:alkaline phosphatase activity"/>
    <property type="evidence" value="ECO:0007669"/>
    <property type="project" value="UniProtKB-EC"/>
</dbReference>
<reference evidence="4 5" key="1">
    <citation type="journal article" date="2013" name="Nat. Commun.">
        <title>Genome sequence and functional genomic analysis of the oil-degrading bacterium Oleispira antarctica.</title>
        <authorList>
            <person name="Kube M."/>
            <person name="Chernikova T.N."/>
            <person name="Al-Ramahi Y."/>
            <person name="Beloqui A."/>
            <person name="Lopez-Cortez N."/>
            <person name="Guazzaroni M.E."/>
            <person name="Heipieper H.J."/>
            <person name="Klages S."/>
            <person name="Kotsyurbenko O.R."/>
            <person name="Langer I."/>
            <person name="Nechitaylo T.Y."/>
            <person name="Lunsdorf H."/>
            <person name="Fernandez M."/>
            <person name="Juarez S."/>
            <person name="Ciordia S."/>
            <person name="Singer A."/>
            <person name="Kagan O."/>
            <person name="Egorova O."/>
            <person name="Petit P.A."/>
            <person name="Stogios P."/>
            <person name="Kim Y."/>
            <person name="Tchigvintsev A."/>
            <person name="Flick R."/>
            <person name="Denaro R."/>
            <person name="Genovese M."/>
            <person name="Albar J.P."/>
            <person name="Reva O.N."/>
            <person name="Martinez-Gomariz M."/>
            <person name="Tran H."/>
            <person name="Ferrer M."/>
            <person name="Savchenko A."/>
            <person name="Yakunin A.F."/>
            <person name="Yakimov M.M."/>
            <person name="Golyshina O.V."/>
            <person name="Reinhardt R."/>
            <person name="Golyshin P.N."/>
        </authorList>
    </citation>
    <scope>NUCLEOTIDE SEQUENCE [LARGE SCALE GENOMIC DNA]</scope>
</reference>
<gene>
    <name evidence="4" type="ORF">OLEAN_C23570</name>
</gene>
<dbReference type="Proteomes" id="UP000032749">
    <property type="component" value="Chromosome"/>
</dbReference>
<dbReference type="EC" id="3.1.3.1" evidence="4"/>